<organism evidence="2 3">
    <name type="scientific">Tanacetum coccineum</name>
    <dbReference type="NCBI Taxonomy" id="301880"/>
    <lineage>
        <taxon>Eukaryota</taxon>
        <taxon>Viridiplantae</taxon>
        <taxon>Streptophyta</taxon>
        <taxon>Embryophyta</taxon>
        <taxon>Tracheophyta</taxon>
        <taxon>Spermatophyta</taxon>
        <taxon>Magnoliopsida</taxon>
        <taxon>eudicotyledons</taxon>
        <taxon>Gunneridae</taxon>
        <taxon>Pentapetalae</taxon>
        <taxon>asterids</taxon>
        <taxon>campanulids</taxon>
        <taxon>Asterales</taxon>
        <taxon>Asteraceae</taxon>
        <taxon>Asteroideae</taxon>
        <taxon>Anthemideae</taxon>
        <taxon>Anthemidinae</taxon>
        <taxon>Tanacetum</taxon>
    </lineage>
</organism>
<protein>
    <submittedName>
        <fullName evidence="2">Uncharacterized protein</fullName>
    </submittedName>
</protein>
<feature type="region of interest" description="Disordered" evidence="1">
    <location>
        <begin position="1"/>
        <end position="34"/>
    </location>
</feature>
<comment type="caution">
    <text evidence="2">The sequence shown here is derived from an EMBL/GenBank/DDBJ whole genome shotgun (WGS) entry which is preliminary data.</text>
</comment>
<feature type="compositionally biased region" description="Basic and acidic residues" evidence="1">
    <location>
        <begin position="14"/>
        <end position="32"/>
    </location>
</feature>
<gene>
    <name evidence="2" type="ORF">Tco_0702018</name>
</gene>
<accession>A0ABQ4XWK1</accession>
<keyword evidence="3" id="KW-1185">Reference proteome</keyword>
<dbReference type="Proteomes" id="UP001151760">
    <property type="component" value="Unassembled WGS sequence"/>
</dbReference>
<name>A0ABQ4XWK1_9ASTR</name>
<dbReference type="EMBL" id="BQNB010009844">
    <property type="protein sequence ID" value="GJS69177.1"/>
    <property type="molecule type" value="Genomic_DNA"/>
</dbReference>
<reference evidence="2" key="2">
    <citation type="submission" date="2022-01" db="EMBL/GenBank/DDBJ databases">
        <authorList>
            <person name="Yamashiro T."/>
            <person name="Shiraishi A."/>
            <person name="Satake H."/>
            <person name="Nakayama K."/>
        </authorList>
    </citation>
    <scope>NUCLEOTIDE SEQUENCE</scope>
</reference>
<proteinExistence type="predicted"/>
<evidence type="ECO:0000313" key="2">
    <source>
        <dbReference type="EMBL" id="GJS69177.1"/>
    </source>
</evidence>
<reference evidence="2" key="1">
    <citation type="journal article" date="2022" name="Int. J. Mol. Sci.">
        <title>Draft Genome of Tanacetum Coccineum: Genomic Comparison of Closely Related Tanacetum-Family Plants.</title>
        <authorList>
            <person name="Yamashiro T."/>
            <person name="Shiraishi A."/>
            <person name="Nakayama K."/>
            <person name="Satake H."/>
        </authorList>
    </citation>
    <scope>NUCLEOTIDE SEQUENCE</scope>
</reference>
<feature type="compositionally biased region" description="Basic and acidic residues" evidence="1">
    <location>
        <begin position="164"/>
        <end position="202"/>
    </location>
</feature>
<evidence type="ECO:0000256" key="1">
    <source>
        <dbReference type="SAM" id="MobiDB-lite"/>
    </source>
</evidence>
<evidence type="ECO:0000313" key="3">
    <source>
        <dbReference type="Proteomes" id="UP001151760"/>
    </source>
</evidence>
<sequence>MKHSKVSPDAGFKPSREEEKKDAKDSENKDSKVNVVDENIVYGCANDPNMPNLEEIVYSDDDEDVGAEADGIFLITHTETDVQEKDKKKAKNLQNRAGMETDRRSQIEAYKLGLKMKHKKIEWLSIIYQSFTQQKTPRKLSWKHKMQVQEEETSDIIEPFESGYHQKDRKPSQNDKTEHGMERDCANEKARVPKMSKSESILKKSAVKPEPTVEILLNGIYLTI</sequence>
<feature type="region of interest" description="Disordered" evidence="1">
    <location>
        <begin position="153"/>
        <end position="203"/>
    </location>
</feature>